<dbReference type="InterPro" id="IPR006575">
    <property type="entry name" value="RWD_dom"/>
</dbReference>
<dbReference type="InterPro" id="IPR020568">
    <property type="entry name" value="Ribosomal_Su5_D2-typ_SF"/>
</dbReference>
<dbReference type="Gene3D" id="3.10.110.10">
    <property type="entry name" value="Ubiquitin Conjugating Enzyme"/>
    <property type="match status" value="1"/>
</dbReference>
<evidence type="ECO:0000313" key="8">
    <source>
        <dbReference type="EMBL" id="CAE2321594.1"/>
    </source>
</evidence>
<keyword evidence="4" id="KW-0678">Repressor</keyword>
<dbReference type="InterPro" id="IPR016135">
    <property type="entry name" value="UBQ-conjugating_enzyme/RWD"/>
</dbReference>
<keyword evidence="5" id="KW-0810">Translation regulation</keyword>
<protein>
    <recommendedName>
        <fullName evidence="7">RWD domain-containing protein</fullName>
    </recommendedName>
</protein>
<comment type="subcellular location">
    <subcellularLocation>
        <location evidence="1">Cytoplasm</location>
    </subcellularLocation>
</comment>
<organism evidence="8">
    <name type="scientific">Paramoeba aestuarina</name>
    <dbReference type="NCBI Taxonomy" id="180227"/>
    <lineage>
        <taxon>Eukaryota</taxon>
        <taxon>Amoebozoa</taxon>
        <taxon>Discosea</taxon>
        <taxon>Flabellinia</taxon>
        <taxon>Dactylopodida</taxon>
        <taxon>Paramoebidae</taxon>
        <taxon>Paramoeba</taxon>
    </lineage>
</organism>
<evidence type="ECO:0000259" key="7">
    <source>
        <dbReference type="PROSITE" id="PS50908"/>
    </source>
</evidence>
<evidence type="ECO:0000256" key="5">
    <source>
        <dbReference type="ARBA" id="ARBA00022845"/>
    </source>
</evidence>
<dbReference type="GO" id="GO:0140469">
    <property type="term" value="P:GCN2-mediated signaling"/>
    <property type="evidence" value="ECO:0007669"/>
    <property type="project" value="TreeGrafter"/>
</dbReference>
<dbReference type="InterPro" id="IPR036956">
    <property type="entry name" value="Impact_N_sf"/>
</dbReference>
<dbReference type="InterPro" id="IPR023582">
    <property type="entry name" value="Impact"/>
</dbReference>
<evidence type="ECO:0000256" key="6">
    <source>
        <dbReference type="ARBA" id="ARBA00023016"/>
    </source>
</evidence>
<evidence type="ECO:0000256" key="3">
    <source>
        <dbReference type="ARBA" id="ARBA00022490"/>
    </source>
</evidence>
<dbReference type="SMART" id="SM00591">
    <property type="entry name" value="RWD"/>
    <property type="match status" value="1"/>
</dbReference>
<accession>A0A7S4P2E6</accession>
<dbReference type="EMBL" id="HBKR01027943">
    <property type="protein sequence ID" value="CAE2321594.1"/>
    <property type="molecule type" value="Transcribed_RNA"/>
</dbReference>
<evidence type="ECO:0000256" key="4">
    <source>
        <dbReference type="ARBA" id="ARBA00022491"/>
    </source>
</evidence>
<dbReference type="GO" id="GO:0006446">
    <property type="term" value="P:regulation of translational initiation"/>
    <property type="evidence" value="ECO:0007669"/>
    <property type="project" value="TreeGrafter"/>
</dbReference>
<proteinExistence type="inferred from homology"/>
<evidence type="ECO:0000256" key="2">
    <source>
        <dbReference type="ARBA" id="ARBA00007665"/>
    </source>
</evidence>
<dbReference type="Pfam" id="PF05773">
    <property type="entry name" value="RWD"/>
    <property type="match status" value="1"/>
</dbReference>
<name>A0A7S4P2E6_9EUKA</name>
<dbReference type="Gene3D" id="3.30.230.30">
    <property type="entry name" value="Impact, N-terminal domain"/>
    <property type="match status" value="1"/>
</dbReference>
<reference evidence="8" key="1">
    <citation type="submission" date="2021-01" db="EMBL/GenBank/DDBJ databases">
        <authorList>
            <person name="Corre E."/>
            <person name="Pelletier E."/>
            <person name="Niang G."/>
            <person name="Scheremetjew M."/>
            <person name="Finn R."/>
            <person name="Kale V."/>
            <person name="Holt S."/>
            <person name="Cochrane G."/>
            <person name="Meng A."/>
            <person name="Brown T."/>
            <person name="Cohen L."/>
        </authorList>
    </citation>
    <scope>NUCLEOTIDE SEQUENCE</scope>
    <source>
        <strain evidence="8">SoJaBio B1-5/56/2</strain>
    </source>
</reference>
<dbReference type="GO" id="GO:0005737">
    <property type="term" value="C:cytoplasm"/>
    <property type="evidence" value="ECO:0007669"/>
    <property type="project" value="UniProtKB-SubCell"/>
</dbReference>
<keyword evidence="6" id="KW-0346">Stress response</keyword>
<gene>
    <name evidence="8" type="ORF">NAES01612_LOCUS18224</name>
</gene>
<dbReference type="AlphaFoldDB" id="A0A7S4P2E6"/>
<keyword evidence="3" id="KW-0963">Cytoplasm</keyword>
<dbReference type="SUPFAM" id="SSF54495">
    <property type="entry name" value="UBC-like"/>
    <property type="match status" value="1"/>
</dbReference>
<feature type="domain" description="RWD" evidence="7">
    <location>
        <begin position="7"/>
        <end position="107"/>
    </location>
</feature>
<dbReference type="PANTHER" id="PTHR16301">
    <property type="entry name" value="IMPACT-RELATED"/>
    <property type="match status" value="1"/>
</dbReference>
<dbReference type="InterPro" id="IPR001498">
    <property type="entry name" value="Impact_N"/>
</dbReference>
<comment type="similarity">
    <text evidence="2">Belongs to the IMPACT family.</text>
</comment>
<evidence type="ECO:0000256" key="1">
    <source>
        <dbReference type="ARBA" id="ARBA00004496"/>
    </source>
</evidence>
<dbReference type="PROSITE" id="PS50908">
    <property type="entry name" value="RWD"/>
    <property type="match status" value="1"/>
</dbReference>
<sequence length="262" mass="29676">MSEEALNEFEALQSIYDGEVFLLNPTTYEIDVSNDVSKDTKLRVDVGEDPISPYPLSPPSLTISAPWMARDKKKIAEEKLREVYNGDECVLECVELLKELAEQTVQLEEVVQRREQEMASKEESEVQKRWQRDLEIFQGESMVVKKSKFIAHCAIVNSVDEVNYFKSRILESKKYEEATHNILAYRFPEHEVRDDDGETGAGDKLLNFLQSANITNVAVIVTRWYGKIPLGPQRFRCIVQAASTALQKAGLASVSSKGMPKP</sequence>
<dbReference type="Pfam" id="PF01205">
    <property type="entry name" value="Impact_N"/>
    <property type="match status" value="1"/>
</dbReference>
<dbReference type="SUPFAM" id="SSF54211">
    <property type="entry name" value="Ribosomal protein S5 domain 2-like"/>
    <property type="match status" value="1"/>
</dbReference>
<dbReference type="PANTHER" id="PTHR16301:SF25">
    <property type="entry name" value="PROTEIN IMPACT"/>
    <property type="match status" value="1"/>
</dbReference>